<feature type="non-terminal residue" evidence="1">
    <location>
        <position position="1"/>
    </location>
</feature>
<dbReference type="RefSeq" id="WP_108273991.1">
    <property type="nucleotide sequence ID" value="NZ_QBQB01000123.1"/>
</dbReference>
<dbReference type="SUPFAM" id="SSF53335">
    <property type="entry name" value="S-adenosyl-L-methionine-dependent methyltransferases"/>
    <property type="match status" value="1"/>
</dbReference>
<evidence type="ECO:0008006" key="3">
    <source>
        <dbReference type="Google" id="ProtNLM"/>
    </source>
</evidence>
<gene>
    <name evidence="1" type="ORF">C2R92_04080</name>
</gene>
<proteinExistence type="predicted"/>
<organism evidence="1 2">
    <name type="scientific">Helicobacter pylori</name>
    <name type="common">Campylobacter pylori</name>
    <dbReference type="NCBI Taxonomy" id="210"/>
    <lineage>
        <taxon>Bacteria</taxon>
        <taxon>Pseudomonadati</taxon>
        <taxon>Campylobacterota</taxon>
        <taxon>Epsilonproteobacteria</taxon>
        <taxon>Campylobacterales</taxon>
        <taxon>Helicobacteraceae</taxon>
        <taxon>Helicobacter</taxon>
    </lineage>
</organism>
<dbReference type="AlphaFoldDB" id="A0A2T6STE7"/>
<feature type="non-terminal residue" evidence="1">
    <location>
        <position position="158"/>
    </location>
</feature>
<evidence type="ECO:0000313" key="2">
    <source>
        <dbReference type="Proteomes" id="UP000244660"/>
    </source>
</evidence>
<accession>A0A2T6STE7</accession>
<name>A0A2T6STE7_HELPX</name>
<reference evidence="1 2" key="1">
    <citation type="submission" date="2018-01" db="EMBL/GenBank/DDBJ databases">
        <title>Helicobacter pylori genome-wide association study shows promise for predicting gastric cancer risk.</title>
        <authorList>
            <person name="Berthenet E."/>
            <person name="Yahara K."/>
            <person name="Thorell K."/>
            <person name="Pascoe B."/>
            <person name="Meric G."/>
            <person name="Mikhail J.M."/>
            <person name="Engstrand L."/>
            <person name="Enroth H."/>
            <person name="Burette A."/>
            <person name="Megraud F."/>
            <person name="Atherton J."/>
            <person name="Smith S."/>
            <person name="Wilkinson T.S."/>
            <person name="Hitchings M.D."/>
            <person name="Falush D."/>
            <person name="Sheppard S.K."/>
        </authorList>
    </citation>
    <scope>NUCLEOTIDE SEQUENCE [LARGE SCALE GENOMIC DNA]</scope>
    <source>
        <strain evidence="1 2">462</strain>
    </source>
</reference>
<dbReference type="EMBL" id="QBQB01000123">
    <property type="protein sequence ID" value="PUD40537.1"/>
    <property type="molecule type" value="Genomic_DNA"/>
</dbReference>
<protein>
    <recommendedName>
        <fullName evidence="3">SAM-dependent methyltransferase</fullName>
    </recommendedName>
</protein>
<dbReference type="InterPro" id="IPR029063">
    <property type="entry name" value="SAM-dependent_MTases_sf"/>
</dbReference>
<sequence length="158" mass="18360">LDQYFTKPSVALKCFQKACEVIKKYENPDDFIFLEPSAGDGVFYDLFPKDRRIGIDIEPKRDGFIQCDFLNYKLPTHQKVICLGNPPFGHRGVMALEFINHARNCDFVCFILPMFFESQGKGSIKYRVKGLNLLYSERLEKNAFIDFKNKEVDVHCVF</sequence>
<comment type="caution">
    <text evidence="1">The sequence shown here is derived from an EMBL/GenBank/DDBJ whole genome shotgun (WGS) entry which is preliminary data.</text>
</comment>
<dbReference type="Proteomes" id="UP000244660">
    <property type="component" value="Unassembled WGS sequence"/>
</dbReference>
<evidence type="ECO:0000313" key="1">
    <source>
        <dbReference type="EMBL" id="PUD40537.1"/>
    </source>
</evidence>